<accession>A0A1Z3U574</accession>
<evidence type="ECO:0000313" key="3">
    <source>
        <dbReference type="Proteomes" id="UP000197050"/>
    </source>
</evidence>
<dbReference type="EMBL" id="CP022048">
    <property type="protein sequence ID" value="ASE38426.1"/>
    <property type="molecule type" value="Genomic_DNA"/>
</dbReference>
<keyword evidence="1" id="KW-0472">Membrane</keyword>
<dbReference type="Proteomes" id="UP000197050">
    <property type="component" value="Chromosome"/>
</dbReference>
<keyword evidence="1" id="KW-0812">Transmembrane</keyword>
<sequence length="181" mass="19630">MLASIFALVAGLKSLAIFAVPVAGIAAWFFLAGFREWAKAQRKFLTLLILMIGFAAAYYWMEQAKDDRDLLLTQAREICATAGEPFQPEGSKQKDWGKRCNGRVAALVSFRDQVRSGSLDAMLADLERREGKQAADAALAAVYAKRATDALTRMEAADAAVKDDRVGGDWAAAVNDLAGLR</sequence>
<protein>
    <submittedName>
        <fullName evidence="2">Uncharacterized protein</fullName>
    </submittedName>
</protein>
<proteinExistence type="predicted"/>
<keyword evidence="1" id="KW-1133">Transmembrane helix</keyword>
<dbReference type="AlphaFoldDB" id="A0A1Z3U574"/>
<organism evidence="2 3">
    <name type="scientific">Brevundimonas vesicularis</name>
    <name type="common">Pseudomonas vesicularis</name>
    <dbReference type="NCBI Taxonomy" id="41276"/>
    <lineage>
        <taxon>Bacteria</taxon>
        <taxon>Pseudomonadati</taxon>
        <taxon>Pseudomonadota</taxon>
        <taxon>Alphaproteobacteria</taxon>
        <taxon>Caulobacterales</taxon>
        <taxon>Caulobacteraceae</taxon>
        <taxon>Brevundimonas</taxon>
    </lineage>
</organism>
<dbReference type="GeneID" id="34016137"/>
<name>A0A1Z3U574_BREVE</name>
<feature type="transmembrane region" description="Helical" evidence="1">
    <location>
        <begin position="6"/>
        <end position="32"/>
    </location>
</feature>
<feature type="transmembrane region" description="Helical" evidence="1">
    <location>
        <begin position="44"/>
        <end position="61"/>
    </location>
</feature>
<dbReference type="RefSeq" id="WP_088582238.1">
    <property type="nucleotide sequence ID" value="NZ_CP022048.2"/>
</dbReference>
<evidence type="ECO:0000256" key="1">
    <source>
        <dbReference type="SAM" id="Phobius"/>
    </source>
</evidence>
<evidence type="ECO:0000313" key="2">
    <source>
        <dbReference type="EMBL" id="ASE38426.1"/>
    </source>
</evidence>
<reference evidence="3" key="1">
    <citation type="submission" date="2017-06" db="EMBL/GenBank/DDBJ databases">
        <title>FDA dAtabase for Regulatory Grade micrObial Sequences (FDA-ARGOS): Supporting development and validation of Infectious Disease Dx tests.</title>
        <authorList>
            <person name="Minogue T."/>
            <person name="Wolcott M."/>
            <person name="Wasieloski L."/>
            <person name="Aguilar W."/>
            <person name="Moore D."/>
            <person name="Tallon L."/>
            <person name="Sadzewicz L."/>
            <person name="Sengamalay N."/>
            <person name="Ott S."/>
            <person name="Godinez A."/>
            <person name="Nagaraj S."/>
            <person name="Nadendla S."/>
            <person name="Geyer C."/>
            <person name="Sichtig H."/>
        </authorList>
    </citation>
    <scope>NUCLEOTIDE SEQUENCE [LARGE SCALE GENOMIC DNA]</scope>
    <source>
        <strain evidence="3">FDAARGOS_289</strain>
    </source>
</reference>
<gene>
    <name evidence="2" type="ORF">CEP68_02290</name>
</gene>
<dbReference type="KEGG" id="bvc:CEP68_02290"/>